<proteinExistence type="predicted"/>
<sequence length="224" mass="25252">MSDSTSPPSYTASQAACSACAQLIELKIQEEKRAIQRECCGRWVCGDCLERNPRFATYCFFCPSSTRLLPPSYETAVAVGQSVRGSKENFSSEGKEGLEEAAKDVLHFVRPKDTITSLSLLYRVPPAIIRSCNRLFSDHLLLARQAIIIPGTHYCGPSLSATPVGGEAEETRKSKLKRFQIRTKCVNFEMAEFYLDDAGWDERKAEEKWWLDERWVQSARGRGR</sequence>
<keyword evidence="3" id="KW-0862">Zinc</keyword>
<keyword evidence="6" id="KW-1185">Reference proteome</keyword>
<dbReference type="InterPro" id="IPR018392">
    <property type="entry name" value="LysM"/>
</dbReference>
<dbReference type="InterPro" id="IPR036779">
    <property type="entry name" value="LysM_dom_sf"/>
</dbReference>
<gene>
    <name evidence="5" type="ORF">EX30DRAFT_309446</name>
</gene>
<dbReference type="PANTHER" id="PTHR20932">
    <property type="entry name" value="LYSM AND PUTATIVE PEPTIDOGLYCAN-BINDING DOMAIN-CONTAINING PROTEIN"/>
    <property type="match status" value="1"/>
</dbReference>
<dbReference type="AlphaFoldDB" id="A0A4S2MSJ1"/>
<organism evidence="5 6">
    <name type="scientific">Ascodesmis nigricans</name>
    <dbReference type="NCBI Taxonomy" id="341454"/>
    <lineage>
        <taxon>Eukaryota</taxon>
        <taxon>Fungi</taxon>
        <taxon>Dikarya</taxon>
        <taxon>Ascomycota</taxon>
        <taxon>Pezizomycotina</taxon>
        <taxon>Pezizomycetes</taxon>
        <taxon>Pezizales</taxon>
        <taxon>Ascodesmidaceae</taxon>
        <taxon>Ascodesmis</taxon>
    </lineage>
</organism>
<protein>
    <recommendedName>
        <fullName evidence="4">LysM domain-containing protein</fullName>
    </recommendedName>
</protein>
<evidence type="ECO:0000259" key="4">
    <source>
        <dbReference type="PROSITE" id="PS51782"/>
    </source>
</evidence>
<dbReference type="OrthoDB" id="2107166at2759"/>
<dbReference type="InParanoid" id="A0A4S2MSJ1"/>
<dbReference type="InterPro" id="IPR001876">
    <property type="entry name" value="Znf_RanBP2"/>
</dbReference>
<dbReference type="Proteomes" id="UP000298138">
    <property type="component" value="Unassembled WGS sequence"/>
</dbReference>
<reference evidence="5 6" key="1">
    <citation type="submission" date="2019-04" db="EMBL/GenBank/DDBJ databases">
        <title>Comparative genomics and transcriptomics to analyze fruiting body development in filamentous ascomycetes.</title>
        <authorList>
            <consortium name="DOE Joint Genome Institute"/>
            <person name="Lutkenhaus R."/>
            <person name="Traeger S."/>
            <person name="Breuer J."/>
            <person name="Kuo A."/>
            <person name="Lipzen A."/>
            <person name="Pangilinan J."/>
            <person name="Dilworth D."/>
            <person name="Sandor L."/>
            <person name="Poggeler S."/>
            <person name="Barry K."/>
            <person name="Grigoriev I.V."/>
            <person name="Nowrousian M."/>
        </authorList>
    </citation>
    <scope>NUCLEOTIDE SEQUENCE [LARGE SCALE GENOMIC DNA]</scope>
    <source>
        <strain evidence="5 6">CBS 389.68</strain>
    </source>
</reference>
<dbReference type="SUPFAM" id="SSF54106">
    <property type="entry name" value="LysM domain"/>
    <property type="match status" value="1"/>
</dbReference>
<dbReference type="PROSITE" id="PS01358">
    <property type="entry name" value="ZF_RANBP2_1"/>
    <property type="match status" value="1"/>
</dbReference>
<evidence type="ECO:0000313" key="6">
    <source>
        <dbReference type="Proteomes" id="UP000298138"/>
    </source>
</evidence>
<dbReference type="InterPro" id="IPR045030">
    <property type="entry name" value="LYSM1-4"/>
</dbReference>
<evidence type="ECO:0000256" key="3">
    <source>
        <dbReference type="ARBA" id="ARBA00022833"/>
    </source>
</evidence>
<dbReference type="EMBL" id="ML220136">
    <property type="protein sequence ID" value="TGZ78978.1"/>
    <property type="molecule type" value="Genomic_DNA"/>
</dbReference>
<evidence type="ECO:0000313" key="5">
    <source>
        <dbReference type="EMBL" id="TGZ78978.1"/>
    </source>
</evidence>
<dbReference type="GO" id="GO:0008270">
    <property type="term" value="F:zinc ion binding"/>
    <property type="evidence" value="ECO:0007669"/>
    <property type="project" value="UniProtKB-KW"/>
</dbReference>
<feature type="domain" description="LysM" evidence="4">
    <location>
        <begin position="105"/>
        <end position="149"/>
    </location>
</feature>
<keyword evidence="2" id="KW-0863">Zinc-finger</keyword>
<evidence type="ECO:0000256" key="2">
    <source>
        <dbReference type="ARBA" id="ARBA00022771"/>
    </source>
</evidence>
<dbReference type="PROSITE" id="PS51782">
    <property type="entry name" value="LYSM"/>
    <property type="match status" value="1"/>
</dbReference>
<dbReference type="PANTHER" id="PTHR20932:SF31">
    <property type="entry name" value="RING-TYPE DOMAIN-CONTAINING PROTEIN"/>
    <property type="match status" value="1"/>
</dbReference>
<dbReference type="Gene3D" id="3.10.350.10">
    <property type="entry name" value="LysM domain"/>
    <property type="match status" value="1"/>
</dbReference>
<dbReference type="Pfam" id="PF01476">
    <property type="entry name" value="LysM"/>
    <property type="match status" value="1"/>
</dbReference>
<keyword evidence="1" id="KW-0479">Metal-binding</keyword>
<name>A0A4S2MSJ1_9PEZI</name>
<evidence type="ECO:0000256" key="1">
    <source>
        <dbReference type="ARBA" id="ARBA00022723"/>
    </source>
</evidence>
<accession>A0A4S2MSJ1</accession>